<comment type="caution">
    <text evidence="4">The sequence shown here is derived from an EMBL/GenBank/DDBJ whole genome shotgun (WGS) entry which is preliminary data.</text>
</comment>
<dbReference type="Proteomes" id="UP001159641">
    <property type="component" value="Unassembled WGS sequence"/>
</dbReference>
<dbReference type="EMBL" id="JAIQCJ010002147">
    <property type="protein sequence ID" value="KAJ8781207.1"/>
    <property type="molecule type" value="Genomic_DNA"/>
</dbReference>
<dbReference type="GO" id="GO:0072542">
    <property type="term" value="F:protein phosphatase activator activity"/>
    <property type="evidence" value="ECO:0007669"/>
    <property type="project" value="TreeGrafter"/>
</dbReference>
<feature type="domain" description="PP4R3 EVH1-like" evidence="3">
    <location>
        <begin position="80"/>
        <end position="164"/>
    </location>
</feature>
<dbReference type="AlphaFoldDB" id="A0AB34GQH0"/>
<dbReference type="InterPro" id="IPR011993">
    <property type="entry name" value="PH-like_dom_sf"/>
</dbReference>
<dbReference type="InterPro" id="IPR006887">
    <property type="entry name" value="P4R3-like_central_dom"/>
</dbReference>
<dbReference type="PANTHER" id="PTHR23318:SF18">
    <property type="entry name" value="SERINE_THREONINE-PROTEIN PHOSPHATASE 4 REGULATORY SUBUNIT 3B"/>
    <property type="match status" value="1"/>
</dbReference>
<evidence type="ECO:0000259" key="3">
    <source>
        <dbReference type="Pfam" id="PF22972"/>
    </source>
</evidence>
<dbReference type="Pfam" id="PF22972">
    <property type="entry name" value="EVH1_PP4R3"/>
    <property type="match status" value="1"/>
</dbReference>
<gene>
    <name evidence="4" type="ORF">J1605_011191</name>
</gene>
<comment type="similarity">
    <text evidence="1">Belongs to the SMEK family.</text>
</comment>
<dbReference type="GO" id="GO:0030289">
    <property type="term" value="C:protein phosphatase 4 complex"/>
    <property type="evidence" value="ECO:0007669"/>
    <property type="project" value="TreeGrafter"/>
</dbReference>
<dbReference type="FunFam" id="2.30.29.30:FF:000051">
    <property type="entry name" value="Serine/threonine-protein phosphatase 4 regulatory subunit 3B"/>
    <property type="match status" value="1"/>
</dbReference>
<proteinExistence type="inferred from homology"/>
<name>A0AB34GQH0_ESCRO</name>
<protein>
    <recommendedName>
        <fullName evidence="6">Serine/threonine-protein phosphatase 4 regulatory subunit 3B</fullName>
    </recommendedName>
</protein>
<dbReference type="Pfam" id="PF04802">
    <property type="entry name" value="PP4R3"/>
    <property type="match status" value="1"/>
</dbReference>
<dbReference type="PANTHER" id="PTHR23318">
    <property type="entry name" value="ATP SYNTHASE GAMMA-RELATED"/>
    <property type="match status" value="1"/>
</dbReference>
<dbReference type="Gene3D" id="2.30.29.30">
    <property type="entry name" value="Pleckstrin-homology domain (PH domain)/Phosphotyrosine-binding domain (PTB)"/>
    <property type="match status" value="1"/>
</dbReference>
<reference evidence="4 5" key="1">
    <citation type="submission" date="2022-11" db="EMBL/GenBank/DDBJ databases">
        <title>Whole genome sequence of Eschrichtius robustus ER-17-0199.</title>
        <authorList>
            <person name="Bruniche-Olsen A."/>
            <person name="Black A.N."/>
            <person name="Fields C.J."/>
            <person name="Walden K."/>
            <person name="Dewoody J.A."/>
        </authorList>
    </citation>
    <scope>NUCLEOTIDE SEQUENCE [LARGE SCALE GENOMIC DNA]</scope>
    <source>
        <strain evidence="4">ER-17-0199</strain>
        <tissue evidence="4">Blubber</tissue>
    </source>
</reference>
<evidence type="ECO:0008006" key="6">
    <source>
        <dbReference type="Google" id="ProtNLM"/>
    </source>
</evidence>
<dbReference type="GO" id="GO:0006974">
    <property type="term" value="P:DNA damage response"/>
    <property type="evidence" value="ECO:0007669"/>
    <property type="project" value="TreeGrafter"/>
</dbReference>
<evidence type="ECO:0000313" key="4">
    <source>
        <dbReference type="EMBL" id="KAJ8781207.1"/>
    </source>
</evidence>
<feature type="domain" description="Serine/threonine-protein phosphatase 4 regulatory subunit 3-like central" evidence="2">
    <location>
        <begin position="207"/>
        <end position="396"/>
    </location>
</feature>
<accession>A0AB34GQH0</accession>
<dbReference type="InterPro" id="IPR051137">
    <property type="entry name" value="PP4R3-like"/>
</dbReference>
<dbReference type="InterPro" id="IPR055236">
    <property type="entry name" value="EVH1_PP4R3"/>
</dbReference>
<sequence>MLDSSAAVAPARTARVSLLEEEEKGRENRVTRWRICSSYCGGGGERASELWGAKVRGADEVSKEAAAGAVGTAATMSDTRRRVKVYTLNEDRQWDDRGTGHVSSTYVEELKGMSLLVRAESDEIFIFKQDTLIVWSEAENYDLALSFQEKAGCDEIWEKICQVQGKDPSVEVTQDLIDESEEERFEEMPETSHLIDLPTCELNKLEEIADLVTSVLSSPIRREKLALALENEGYIKKLLQLFQACENLENTEGLHHLYEIIRGILFLNKATLFEVMFSDECIMDVVGCLEYDPALAQPKRHREFLTKTAKFKEVIPITDSELRQKIHQTYRVQYIQDIILPTPSVFEENFLSTLTSFIFFNKVEIVSMLQEDEKFLSEVFAQLTDEATDDDKRRELGMDDLQVRSAATDIFSYLVEFSPSMVREFVMQEAQQSDDVSDNALVLYELPIK</sequence>
<organism evidence="4 5">
    <name type="scientific">Eschrichtius robustus</name>
    <name type="common">California gray whale</name>
    <name type="synonym">Eschrichtius gibbosus</name>
    <dbReference type="NCBI Taxonomy" id="9764"/>
    <lineage>
        <taxon>Eukaryota</taxon>
        <taxon>Metazoa</taxon>
        <taxon>Chordata</taxon>
        <taxon>Craniata</taxon>
        <taxon>Vertebrata</taxon>
        <taxon>Euteleostomi</taxon>
        <taxon>Mammalia</taxon>
        <taxon>Eutheria</taxon>
        <taxon>Laurasiatheria</taxon>
        <taxon>Artiodactyla</taxon>
        <taxon>Whippomorpha</taxon>
        <taxon>Cetacea</taxon>
        <taxon>Mysticeti</taxon>
        <taxon>Eschrichtiidae</taxon>
        <taxon>Eschrichtius</taxon>
    </lineage>
</organism>
<evidence type="ECO:0000256" key="1">
    <source>
        <dbReference type="ARBA" id="ARBA00008809"/>
    </source>
</evidence>
<dbReference type="SUPFAM" id="SSF50729">
    <property type="entry name" value="PH domain-like"/>
    <property type="match status" value="1"/>
</dbReference>
<keyword evidence="5" id="KW-1185">Reference proteome</keyword>
<dbReference type="GO" id="GO:0005654">
    <property type="term" value="C:nucleoplasm"/>
    <property type="evidence" value="ECO:0007669"/>
    <property type="project" value="TreeGrafter"/>
</dbReference>
<evidence type="ECO:0000313" key="5">
    <source>
        <dbReference type="Proteomes" id="UP001159641"/>
    </source>
</evidence>
<evidence type="ECO:0000259" key="2">
    <source>
        <dbReference type="Pfam" id="PF04802"/>
    </source>
</evidence>